<dbReference type="Proteomes" id="UP000247498">
    <property type="component" value="Unassembled WGS sequence"/>
</dbReference>
<protein>
    <recommendedName>
        <fullName evidence="5">SAP domain-containing protein</fullName>
    </recommendedName>
</protein>
<feature type="compositionally biased region" description="Low complexity" evidence="1">
    <location>
        <begin position="263"/>
        <end position="275"/>
    </location>
</feature>
<feature type="signal peptide" evidence="2">
    <location>
        <begin position="1"/>
        <end position="24"/>
    </location>
</feature>
<evidence type="ECO:0000313" key="4">
    <source>
        <dbReference type="Proteomes" id="UP000247498"/>
    </source>
</evidence>
<feature type="region of interest" description="Disordered" evidence="1">
    <location>
        <begin position="230"/>
        <end position="322"/>
    </location>
</feature>
<dbReference type="InterPro" id="IPR036361">
    <property type="entry name" value="SAP_dom_sf"/>
</dbReference>
<gene>
    <name evidence="3" type="ORF">Rsub_05326</name>
</gene>
<evidence type="ECO:0008006" key="5">
    <source>
        <dbReference type="Google" id="ProtNLM"/>
    </source>
</evidence>
<accession>A0A2V0P312</accession>
<feature type="compositionally biased region" description="Low complexity" evidence="1">
    <location>
        <begin position="294"/>
        <end position="311"/>
    </location>
</feature>
<feature type="region of interest" description="Disordered" evidence="1">
    <location>
        <begin position="69"/>
        <end position="106"/>
    </location>
</feature>
<keyword evidence="4" id="KW-1185">Reference proteome</keyword>
<proteinExistence type="predicted"/>
<comment type="caution">
    <text evidence="3">The sequence shown here is derived from an EMBL/GenBank/DDBJ whole genome shotgun (WGS) entry which is preliminary data.</text>
</comment>
<evidence type="ECO:0000256" key="2">
    <source>
        <dbReference type="SAM" id="SignalP"/>
    </source>
</evidence>
<feature type="compositionally biased region" description="Pro residues" evidence="1">
    <location>
        <begin position="276"/>
        <end position="293"/>
    </location>
</feature>
<feature type="compositionally biased region" description="Pro residues" evidence="1">
    <location>
        <begin position="250"/>
        <end position="262"/>
    </location>
</feature>
<dbReference type="OrthoDB" id="10538723at2759"/>
<keyword evidence="2" id="KW-0732">Signal</keyword>
<evidence type="ECO:0000313" key="3">
    <source>
        <dbReference type="EMBL" id="GBF92243.1"/>
    </source>
</evidence>
<reference evidence="3 4" key="1">
    <citation type="journal article" date="2018" name="Sci. Rep.">
        <title>Raphidocelis subcapitata (=Pseudokirchneriella subcapitata) provides an insight into genome evolution and environmental adaptations in the Sphaeropleales.</title>
        <authorList>
            <person name="Suzuki S."/>
            <person name="Yamaguchi H."/>
            <person name="Nakajima N."/>
            <person name="Kawachi M."/>
        </authorList>
    </citation>
    <scope>NUCLEOTIDE SEQUENCE [LARGE SCALE GENOMIC DNA]</scope>
    <source>
        <strain evidence="3 4">NIES-35</strain>
    </source>
</reference>
<dbReference type="AlphaFoldDB" id="A0A2V0P312"/>
<dbReference type="EMBL" id="BDRX01000030">
    <property type="protein sequence ID" value="GBF92243.1"/>
    <property type="molecule type" value="Genomic_DNA"/>
</dbReference>
<feature type="chain" id="PRO_5015971238" description="SAP domain-containing protein" evidence="2">
    <location>
        <begin position="25"/>
        <end position="554"/>
    </location>
</feature>
<feature type="compositionally biased region" description="Low complexity" evidence="1">
    <location>
        <begin position="230"/>
        <end position="249"/>
    </location>
</feature>
<organism evidence="3 4">
    <name type="scientific">Raphidocelis subcapitata</name>
    <dbReference type="NCBI Taxonomy" id="307507"/>
    <lineage>
        <taxon>Eukaryota</taxon>
        <taxon>Viridiplantae</taxon>
        <taxon>Chlorophyta</taxon>
        <taxon>core chlorophytes</taxon>
        <taxon>Chlorophyceae</taxon>
        <taxon>CS clade</taxon>
        <taxon>Sphaeropleales</taxon>
        <taxon>Selenastraceae</taxon>
        <taxon>Raphidocelis</taxon>
    </lineage>
</organism>
<dbReference type="InParanoid" id="A0A2V0P312"/>
<evidence type="ECO:0000256" key="1">
    <source>
        <dbReference type="SAM" id="MobiDB-lite"/>
    </source>
</evidence>
<dbReference type="Gene3D" id="1.10.720.30">
    <property type="entry name" value="SAP domain"/>
    <property type="match status" value="1"/>
</dbReference>
<sequence length="554" mass="56296">MRRAGGSLAPLLRWLAARGAGAGALPGRPLPAAAAGAAATHTAIHPSAPGSWQAPCGWLPAAGLHSSRGASAADAAGGDAGGGDAPKRARCATAEGGRATRGRTTESRAAVEDVAIMTDKQLLRRNKPWLQEQCWQRGLPFDGTKEVLMQRLIEWQQTAEGQTAAEAARAAAREAVEAAHAARAAAAAKLGIKWAPAGAAQAPAAAAAEAPPAAQAAVAAAPAQERAAAAEQAAAPAAAAAPSKQAAAVPSPPPPSLEPQPPAEALKQQQAAAAAAPPPPPPLPSTSPSPPPQQQQQQEQQEQTQEQQQAQQRRDEADQAAAAGEVLTAALSRLRDRPADAAAAAAARNALEARARRLPRGAGPEEVAPLAAQLLGGCSPPGLAALARATYGREVQDSRVCAAVAAALAGAARQLGPHELHSALRLMAAHEHDTVRTGLVALAEALVRESGGLSAMQLSEVVALLRDMAFDDAWGLYLITKEASRRLQEFGPEDLARLVVAVADMHVGDSELGESAAAAAAARRGEYSSDQLGAVRDALRRMGCDPGDALAAEA</sequence>
<name>A0A2V0P312_9CHLO</name>